<dbReference type="GO" id="GO:0009307">
    <property type="term" value="P:DNA restriction-modification system"/>
    <property type="evidence" value="ECO:0007669"/>
    <property type="project" value="UniProtKB-KW"/>
</dbReference>
<dbReference type="InterPro" id="IPR011639">
    <property type="entry name" value="MethylTrfase_TaqI-like_dom"/>
</dbReference>
<comment type="catalytic activity">
    <reaction evidence="7">
        <text>a 2'-deoxyadenosine in DNA + S-adenosyl-L-methionine = an N(6)-methyl-2'-deoxyadenosine in DNA + S-adenosyl-L-homocysteine + H(+)</text>
        <dbReference type="Rhea" id="RHEA:15197"/>
        <dbReference type="Rhea" id="RHEA-COMP:12418"/>
        <dbReference type="Rhea" id="RHEA-COMP:12419"/>
        <dbReference type="ChEBI" id="CHEBI:15378"/>
        <dbReference type="ChEBI" id="CHEBI:57856"/>
        <dbReference type="ChEBI" id="CHEBI:59789"/>
        <dbReference type="ChEBI" id="CHEBI:90615"/>
        <dbReference type="ChEBI" id="CHEBI:90616"/>
        <dbReference type="EC" id="2.1.1.72"/>
    </reaction>
</comment>
<keyword evidence="6" id="KW-0238">DNA-binding</keyword>
<evidence type="ECO:0000259" key="8">
    <source>
        <dbReference type="Pfam" id="PF07669"/>
    </source>
</evidence>
<dbReference type="Gene3D" id="3.40.50.150">
    <property type="entry name" value="Vaccinia Virus protein VP39"/>
    <property type="match status" value="1"/>
</dbReference>
<dbReference type="InterPro" id="IPR002052">
    <property type="entry name" value="DNA_methylase_N6_adenine_CS"/>
</dbReference>
<dbReference type="InterPro" id="IPR029063">
    <property type="entry name" value="SAM-dependent_MTases_sf"/>
</dbReference>
<evidence type="ECO:0000256" key="6">
    <source>
        <dbReference type="ARBA" id="ARBA00023125"/>
    </source>
</evidence>
<proteinExistence type="predicted"/>
<evidence type="ECO:0000256" key="7">
    <source>
        <dbReference type="ARBA" id="ARBA00047942"/>
    </source>
</evidence>
<keyword evidence="5" id="KW-0680">Restriction system</keyword>
<organism evidence="10 11">
    <name type="scientific">Candidatus Viridilinea halotolerans</name>
    <dbReference type="NCBI Taxonomy" id="2491704"/>
    <lineage>
        <taxon>Bacteria</taxon>
        <taxon>Bacillati</taxon>
        <taxon>Chloroflexota</taxon>
        <taxon>Chloroflexia</taxon>
        <taxon>Chloroflexales</taxon>
        <taxon>Chloroflexineae</taxon>
        <taxon>Oscillochloridaceae</taxon>
        <taxon>Candidatus Viridilinea</taxon>
    </lineage>
</organism>
<evidence type="ECO:0000259" key="9">
    <source>
        <dbReference type="Pfam" id="PF12950"/>
    </source>
</evidence>
<dbReference type="EMBL" id="RSAS01000567">
    <property type="protein sequence ID" value="RRR69980.1"/>
    <property type="molecule type" value="Genomic_DNA"/>
</dbReference>
<evidence type="ECO:0000256" key="4">
    <source>
        <dbReference type="ARBA" id="ARBA00022691"/>
    </source>
</evidence>
<dbReference type="InterPro" id="IPR025931">
    <property type="entry name" value="TaqI_C"/>
</dbReference>
<keyword evidence="2" id="KW-0489">Methyltransferase</keyword>
<protein>
    <recommendedName>
        <fullName evidence="1">site-specific DNA-methyltransferase (adenine-specific)</fullName>
        <ecNumber evidence="1">2.1.1.72</ecNumber>
    </recommendedName>
</protein>
<evidence type="ECO:0000256" key="2">
    <source>
        <dbReference type="ARBA" id="ARBA00022603"/>
    </source>
</evidence>
<dbReference type="Pfam" id="PF12950">
    <property type="entry name" value="TaqI_C"/>
    <property type="match status" value="1"/>
</dbReference>
<sequence>MPKVRTMTPSQLALATQVHRNQQLFSDYYLNYILPRSGDWRALTDRAALLLQEVQTIWAAFVPSANEAQTEDGLIKPVLQALGHTFEVQAALRTPDGTKKPDYVFYRDAAARDALKGAMLDDALPSHGCFAVGDAKYWDRPLDMTLRVKSGDAFNNKNPAFQIHFYMQHSGAEWGILTNGRLWRLYHKETAHKLDRFYEIDLPLLLERNDPAALLYFYVFFHRSAFDEHPLALRNILRASTEFARGISDNLKEQVYDALRCIAQGFLDYRPNALGRDPATLKTIFDHSLILLYRLLFVFYAEARDLLPLRANKAYRKFYSLHAIKREIVLHDVALLPGSAAYWQRLRMLFNFINVGSPPLNIATFNGGLFDPAKYPFLEEKSVGDARLIQAIDMLARVDGKFIDYRDLAERHLGTIYEGLLEYHLEALASEAPWGVALLNDKGERKASGSYYTPDYIVKYIVDQTVGPALRRAVAGLDDDAAKIRAVLALNICDPAMGSGHFLVEATEYIARFLVDLALPPDEKTDEADLAYWKRRVAQSCIYGVDLNPLAVDLAKLSLWLATVAQDRPLSFLDHHLRCGNALIGARLADLELGGVAPKSGKAQRAAAPTAQLALFSDDAFRQSISTAVSSMWLIEDKAGNTVAEVKEQEQIYGELRATLTRKYGRLANLATAKHFGLDVPADLNTPLHDYASGRTMAAVSAIEHLLHQADASAAERRFFHWELEFPEVFFDRHGAPLGDAAGFDVVVGNPPYIRAETADKDQRNYIIKSGLYTTVWGRFDVYAIFIEKGITLLKNKGSFAYIVPSAVMTINYAEELRKWLLSEKALRIIVDARGEAVFPNVGVSTCILVVDNQTPETNQEIQIVSLPNFRKGTFSRILKQSQFKRLSGSAFQIDVAVKDDHLRQKMAIASEKLESYCYFTTGFVGHNSKTGMSVDRLIHHVKAGEHYKPYIEAKEWGGRYSWLVPTRYIDYLPKEMHRPKYPKLFESPKILVQRISNERTITATLDTQKIYVNHVINCCVKAEEVVDLGSKRLHFDTDLFILPNSYDLYFLLAIIASSAIGYYHSKFLSPGIDIFPETLRQIPIRRIAFTTPEAERAALHAEGVALYAAGQHAELLHFCKERLAAVPEQSDVVHDILAHLAEQMIALHKERQSALEDLLLDLEGVLAPGLLEQMGRLYTPPRPPQEGDKELAAKQAKYDATLAAATAQLGVLATRRLELRDDIGSLSETQWKWLVKQRLKNKLGSMAELVKVYRSRQPAIAALDQRSAATDRLIDQIVYALYGLSEEEIALVEGEGNTPCMAQG</sequence>
<reference evidence="10 11" key="1">
    <citation type="submission" date="2018-12" db="EMBL/GenBank/DDBJ databases">
        <title>Genome Sequence of Candidatus Viridilinea halotolerans isolated from saline sulfide-rich spring.</title>
        <authorList>
            <person name="Grouzdev D.S."/>
            <person name="Burganskaya E.I."/>
            <person name="Krutkina M.S."/>
            <person name="Sukhacheva M.V."/>
            <person name="Gorlenko V.M."/>
        </authorList>
    </citation>
    <scope>NUCLEOTIDE SEQUENCE [LARGE SCALE GENOMIC DNA]</scope>
    <source>
        <strain evidence="10">Chok-6</strain>
    </source>
</reference>
<gene>
    <name evidence="10" type="ORF">EI684_14215</name>
</gene>
<dbReference type="PRINTS" id="PR00507">
    <property type="entry name" value="N12N6MTFRASE"/>
</dbReference>
<evidence type="ECO:0000313" key="10">
    <source>
        <dbReference type="EMBL" id="RRR69980.1"/>
    </source>
</evidence>
<feature type="domain" description="TaqI-like C-terminal specificity" evidence="9">
    <location>
        <begin position="960"/>
        <end position="1081"/>
    </location>
</feature>
<evidence type="ECO:0000256" key="5">
    <source>
        <dbReference type="ARBA" id="ARBA00022747"/>
    </source>
</evidence>
<feature type="domain" description="Type II methyltransferase M.TaqI-like" evidence="8">
    <location>
        <begin position="541"/>
        <end position="839"/>
    </location>
</feature>
<dbReference type="PANTHER" id="PTHR33841">
    <property type="entry name" value="DNA METHYLTRANSFERASE YEEA-RELATED"/>
    <property type="match status" value="1"/>
</dbReference>
<evidence type="ECO:0000256" key="3">
    <source>
        <dbReference type="ARBA" id="ARBA00022679"/>
    </source>
</evidence>
<dbReference type="SUPFAM" id="SSF53335">
    <property type="entry name" value="S-adenosyl-L-methionine-dependent methyltransferases"/>
    <property type="match status" value="1"/>
</dbReference>
<dbReference type="GO" id="GO:0009007">
    <property type="term" value="F:site-specific DNA-methyltransferase (adenine-specific) activity"/>
    <property type="evidence" value="ECO:0007669"/>
    <property type="project" value="UniProtKB-EC"/>
</dbReference>
<dbReference type="GO" id="GO:0003677">
    <property type="term" value="F:DNA binding"/>
    <property type="evidence" value="ECO:0007669"/>
    <property type="project" value="UniProtKB-KW"/>
</dbReference>
<dbReference type="PANTHER" id="PTHR33841:SF1">
    <property type="entry name" value="DNA METHYLTRANSFERASE A"/>
    <property type="match status" value="1"/>
</dbReference>
<comment type="caution">
    <text evidence="10">The sequence shown here is derived from an EMBL/GenBank/DDBJ whole genome shotgun (WGS) entry which is preliminary data.</text>
</comment>
<dbReference type="PROSITE" id="PS00092">
    <property type="entry name" value="N6_MTASE"/>
    <property type="match status" value="1"/>
</dbReference>
<keyword evidence="3" id="KW-0808">Transferase</keyword>
<dbReference type="Pfam" id="PF07669">
    <property type="entry name" value="Eco57I"/>
    <property type="match status" value="1"/>
</dbReference>
<keyword evidence="4" id="KW-0949">S-adenosyl-L-methionine</keyword>
<dbReference type="GO" id="GO:0032259">
    <property type="term" value="P:methylation"/>
    <property type="evidence" value="ECO:0007669"/>
    <property type="project" value="UniProtKB-KW"/>
</dbReference>
<name>A0A426TWP8_9CHLR</name>
<dbReference type="Proteomes" id="UP000280307">
    <property type="component" value="Unassembled WGS sequence"/>
</dbReference>
<accession>A0A426TWP8</accession>
<dbReference type="InterPro" id="IPR050953">
    <property type="entry name" value="N4_N6_ade-DNA_methylase"/>
</dbReference>
<evidence type="ECO:0000313" key="11">
    <source>
        <dbReference type="Proteomes" id="UP000280307"/>
    </source>
</evidence>
<evidence type="ECO:0000256" key="1">
    <source>
        <dbReference type="ARBA" id="ARBA00011900"/>
    </source>
</evidence>
<dbReference type="EC" id="2.1.1.72" evidence="1"/>